<evidence type="ECO:0000256" key="6">
    <source>
        <dbReference type="ARBA" id="ARBA00023012"/>
    </source>
</evidence>
<dbReference type="InterPro" id="IPR050736">
    <property type="entry name" value="Sensor_HK_Regulatory"/>
</dbReference>
<evidence type="ECO:0000259" key="7">
    <source>
        <dbReference type="PROSITE" id="PS50109"/>
    </source>
</evidence>
<comment type="catalytic activity">
    <reaction evidence="1">
        <text>ATP + protein L-histidine = ADP + protein N-phospho-L-histidine.</text>
        <dbReference type="EC" id="2.7.13.3"/>
    </reaction>
</comment>
<dbReference type="InterPro" id="IPR036890">
    <property type="entry name" value="HATPase_C_sf"/>
</dbReference>
<dbReference type="InterPro" id="IPR003594">
    <property type="entry name" value="HATPase_dom"/>
</dbReference>
<dbReference type="PANTHER" id="PTHR43711">
    <property type="entry name" value="TWO-COMPONENT HISTIDINE KINASE"/>
    <property type="match status" value="1"/>
</dbReference>
<keyword evidence="9" id="KW-1185">Reference proteome</keyword>
<dbReference type="NCBIfam" id="TIGR00229">
    <property type="entry name" value="sensory_box"/>
    <property type="match status" value="1"/>
</dbReference>
<keyword evidence="5" id="KW-0418">Kinase</keyword>
<feature type="domain" description="Histidine kinase" evidence="7">
    <location>
        <begin position="267"/>
        <end position="487"/>
    </location>
</feature>
<dbReference type="InterPro" id="IPR005467">
    <property type="entry name" value="His_kinase_dom"/>
</dbReference>
<dbReference type="Proteomes" id="UP001207408">
    <property type="component" value="Unassembled WGS sequence"/>
</dbReference>
<keyword evidence="8" id="KW-0067">ATP-binding</keyword>
<evidence type="ECO:0000256" key="1">
    <source>
        <dbReference type="ARBA" id="ARBA00000085"/>
    </source>
</evidence>
<protein>
    <recommendedName>
        <fullName evidence="2">histidine kinase</fullName>
        <ecNumber evidence="2">2.7.13.3</ecNumber>
    </recommendedName>
</protein>
<dbReference type="Pfam" id="PF13426">
    <property type="entry name" value="PAS_9"/>
    <property type="match status" value="2"/>
</dbReference>
<dbReference type="GO" id="GO:0005524">
    <property type="term" value="F:ATP binding"/>
    <property type="evidence" value="ECO:0007669"/>
    <property type="project" value="UniProtKB-KW"/>
</dbReference>
<dbReference type="InterPro" id="IPR003661">
    <property type="entry name" value="HisK_dim/P_dom"/>
</dbReference>
<dbReference type="Gene3D" id="3.30.565.10">
    <property type="entry name" value="Histidine kinase-like ATPase, C-terminal domain"/>
    <property type="match status" value="1"/>
</dbReference>
<keyword evidence="8" id="KW-0547">Nucleotide-binding</keyword>
<dbReference type="PRINTS" id="PR00344">
    <property type="entry name" value="BCTRLSENSOR"/>
</dbReference>
<dbReference type="EMBL" id="JAPDPI010000006">
    <property type="protein sequence ID" value="MCW3804854.1"/>
    <property type="molecule type" value="Genomic_DNA"/>
</dbReference>
<dbReference type="SUPFAM" id="SSF55874">
    <property type="entry name" value="ATPase domain of HSP90 chaperone/DNA topoisomerase II/histidine kinase"/>
    <property type="match status" value="1"/>
</dbReference>
<dbReference type="GO" id="GO:0000155">
    <property type="term" value="F:phosphorelay sensor kinase activity"/>
    <property type="evidence" value="ECO:0007669"/>
    <property type="project" value="InterPro"/>
</dbReference>
<evidence type="ECO:0000256" key="3">
    <source>
        <dbReference type="ARBA" id="ARBA00022553"/>
    </source>
</evidence>
<dbReference type="InterPro" id="IPR035965">
    <property type="entry name" value="PAS-like_dom_sf"/>
</dbReference>
<reference evidence="8" key="1">
    <citation type="submission" date="2022-10" db="EMBL/GenBank/DDBJ databases">
        <authorList>
            <person name="Yu W.X."/>
        </authorList>
    </citation>
    <scope>NUCLEOTIDE SEQUENCE</scope>
    <source>
        <strain evidence="8">D04</strain>
    </source>
</reference>
<evidence type="ECO:0000256" key="4">
    <source>
        <dbReference type="ARBA" id="ARBA00022679"/>
    </source>
</evidence>
<evidence type="ECO:0000313" key="8">
    <source>
        <dbReference type="EMBL" id="MCW3804854.1"/>
    </source>
</evidence>
<keyword evidence="4" id="KW-0808">Transferase</keyword>
<dbReference type="PANTHER" id="PTHR43711:SF1">
    <property type="entry name" value="HISTIDINE KINASE 1"/>
    <property type="match status" value="1"/>
</dbReference>
<gene>
    <name evidence="8" type="ORF">OM074_04395</name>
</gene>
<dbReference type="PROSITE" id="PS50109">
    <property type="entry name" value="HIS_KIN"/>
    <property type="match status" value="1"/>
</dbReference>
<evidence type="ECO:0000313" key="9">
    <source>
        <dbReference type="Proteomes" id="UP001207408"/>
    </source>
</evidence>
<dbReference type="CDD" id="cd00130">
    <property type="entry name" value="PAS"/>
    <property type="match status" value="1"/>
</dbReference>
<dbReference type="Gene3D" id="1.10.287.130">
    <property type="match status" value="1"/>
</dbReference>
<keyword evidence="3" id="KW-0597">Phosphoprotein</keyword>
<dbReference type="Pfam" id="PF00512">
    <property type="entry name" value="HisKA"/>
    <property type="match status" value="1"/>
</dbReference>
<sequence>MENIIENTSDSIWAVDKSYCIIYLNDTFKTDFYNVFGVELKSGVNILKVLPEGISEVWKRRYDRALGGKSYSFEQSFDVDEQNTIYVHVSMSPIMTDNLVTGVTCFGRDITRNKLNEIKLHKYSILLQSSIESQKDTILLSIDKDFKYMYFNFAHRQVMKHAYNMDIRIGDNILDCIKDEEDRKAAQRNYEMAMNGESHSNIRAYGQKDKEYYESFFNPIIDDNGEIIGATALARNITLRIKQEEALKKSEESLKLAIATKDKFLSLISHDLRSPIWSITSLANLVCERFEEYSKLELKSFLKNISTGLDRALHLLEDLLLWSRVQRNSIEFNPSVINLSETIHDTIKILEQNIKSKELEIVIHFTKYQEIFADKYMISTVIRNLLSNAIKFSYRKGSIEVGVEERKDGLKNEIHISVKDYGVGISKENIDKVFYIGEYTSTYGTDKEKGNGLGLIMCKEFVDKHQGTITIESEVNKGTRVYVVIPQ</sequence>
<evidence type="ECO:0000256" key="2">
    <source>
        <dbReference type="ARBA" id="ARBA00012438"/>
    </source>
</evidence>
<name>A0AAE3MC66_9BACT</name>
<accession>A0AAE3MC66</accession>
<evidence type="ECO:0000256" key="5">
    <source>
        <dbReference type="ARBA" id="ARBA00022777"/>
    </source>
</evidence>
<dbReference type="InterPro" id="IPR000014">
    <property type="entry name" value="PAS"/>
</dbReference>
<proteinExistence type="predicted"/>
<dbReference type="Pfam" id="PF02518">
    <property type="entry name" value="HATPase_c"/>
    <property type="match status" value="1"/>
</dbReference>
<organism evidence="8 9">
    <name type="scientific">Plebeiibacterium marinum</name>
    <dbReference type="NCBI Taxonomy" id="2992111"/>
    <lineage>
        <taxon>Bacteria</taxon>
        <taxon>Pseudomonadati</taxon>
        <taxon>Bacteroidota</taxon>
        <taxon>Bacteroidia</taxon>
        <taxon>Marinilabiliales</taxon>
        <taxon>Marinilabiliaceae</taxon>
        <taxon>Plebeiibacterium</taxon>
    </lineage>
</organism>
<dbReference type="SUPFAM" id="SSF55785">
    <property type="entry name" value="PYP-like sensor domain (PAS domain)"/>
    <property type="match status" value="2"/>
</dbReference>
<dbReference type="InterPro" id="IPR036097">
    <property type="entry name" value="HisK_dim/P_sf"/>
</dbReference>
<dbReference type="Gene3D" id="3.30.450.20">
    <property type="entry name" value="PAS domain"/>
    <property type="match status" value="2"/>
</dbReference>
<dbReference type="SMART" id="SM00387">
    <property type="entry name" value="HATPase_c"/>
    <property type="match status" value="1"/>
</dbReference>
<dbReference type="EC" id="2.7.13.3" evidence="2"/>
<dbReference type="InterPro" id="IPR004358">
    <property type="entry name" value="Sig_transdc_His_kin-like_C"/>
</dbReference>
<keyword evidence="6" id="KW-0902">Two-component regulatory system</keyword>
<comment type="caution">
    <text evidence="8">The sequence shown here is derived from an EMBL/GenBank/DDBJ whole genome shotgun (WGS) entry which is preliminary data.</text>
</comment>
<dbReference type="AlphaFoldDB" id="A0AAE3MC66"/>
<dbReference type="SMART" id="SM00388">
    <property type="entry name" value="HisKA"/>
    <property type="match status" value="1"/>
</dbReference>
<dbReference type="SUPFAM" id="SSF47384">
    <property type="entry name" value="Homodimeric domain of signal transducing histidine kinase"/>
    <property type="match status" value="1"/>
</dbReference>
<dbReference type="RefSeq" id="WP_301198076.1">
    <property type="nucleotide sequence ID" value="NZ_JAPDPI010000006.1"/>
</dbReference>